<comment type="caution">
    <text evidence="2">The sequence shown here is derived from an EMBL/GenBank/DDBJ whole genome shotgun (WGS) entry which is preliminary data.</text>
</comment>
<keyword evidence="1" id="KW-0472">Membrane</keyword>
<evidence type="ECO:0000256" key="1">
    <source>
        <dbReference type="SAM" id="Phobius"/>
    </source>
</evidence>
<keyword evidence="3" id="KW-1185">Reference proteome</keyword>
<protein>
    <submittedName>
        <fullName evidence="2">Uncharacterized protein</fullName>
    </submittedName>
</protein>
<feature type="transmembrane region" description="Helical" evidence="1">
    <location>
        <begin position="12"/>
        <end position="29"/>
    </location>
</feature>
<keyword evidence="1" id="KW-1133">Transmembrane helix</keyword>
<keyword evidence="1" id="KW-0812">Transmembrane</keyword>
<dbReference type="AlphaFoldDB" id="A0A949K747"/>
<accession>A0A949K747</accession>
<organism evidence="2 3">
    <name type="scientific">Diplocloster agilis</name>
    <dbReference type="NCBI Taxonomy" id="2850323"/>
    <lineage>
        <taxon>Bacteria</taxon>
        <taxon>Bacillati</taxon>
        <taxon>Bacillota</taxon>
        <taxon>Clostridia</taxon>
        <taxon>Lachnospirales</taxon>
        <taxon>Lachnospiraceae</taxon>
        <taxon>Diplocloster</taxon>
    </lineage>
</organism>
<dbReference type="EMBL" id="JAHQCW010000049">
    <property type="protein sequence ID" value="MBU9739086.1"/>
    <property type="molecule type" value="Genomic_DNA"/>
</dbReference>
<dbReference type="RefSeq" id="WP_238723013.1">
    <property type="nucleotide sequence ID" value="NZ_JAHQCW010000049.1"/>
</dbReference>
<evidence type="ECO:0000313" key="2">
    <source>
        <dbReference type="EMBL" id="MBU9739086.1"/>
    </source>
</evidence>
<name>A0A949K747_9FIRM</name>
<gene>
    <name evidence="2" type="ORF">KTH89_21340</name>
</gene>
<feature type="transmembrane region" description="Helical" evidence="1">
    <location>
        <begin position="113"/>
        <end position="132"/>
    </location>
</feature>
<evidence type="ECO:0000313" key="3">
    <source>
        <dbReference type="Proteomes" id="UP000712157"/>
    </source>
</evidence>
<feature type="transmembrane region" description="Helical" evidence="1">
    <location>
        <begin position="49"/>
        <end position="74"/>
    </location>
</feature>
<reference evidence="2" key="1">
    <citation type="submission" date="2021-06" db="EMBL/GenBank/DDBJ databases">
        <title>Description of novel taxa of the family Lachnospiraceae.</title>
        <authorList>
            <person name="Chaplin A.V."/>
            <person name="Sokolova S.R."/>
            <person name="Pikina A.P."/>
            <person name="Korzhanova M."/>
            <person name="Belova V."/>
            <person name="Korostin D."/>
            <person name="Efimov B.A."/>
        </authorList>
    </citation>
    <scope>NUCLEOTIDE SEQUENCE</scope>
    <source>
        <strain evidence="2">ASD5720</strain>
    </source>
</reference>
<sequence length="140" mass="15689">MNKTNQLTQAVWIGLIPELLLAVLGVMILPDQIAIQWQGREAVQMAPRFAIFLYPGVSLFLALVGRPAFTLFLSKFTVQSSKLLPGVFQVAHLLVLTCEAYTLLYAFGFRMRISVILIMELVVLAVIFICRLRNMGTKSM</sequence>
<dbReference type="Proteomes" id="UP000712157">
    <property type="component" value="Unassembled WGS sequence"/>
</dbReference>
<feature type="transmembrane region" description="Helical" evidence="1">
    <location>
        <begin position="86"/>
        <end position="107"/>
    </location>
</feature>
<proteinExistence type="predicted"/>